<feature type="region of interest" description="Disordered" evidence="10">
    <location>
        <begin position="1308"/>
        <end position="1359"/>
    </location>
</feature>
<accession>A0A182I1J5</accession>
<dbReference type="PRINTS" id="PR00014">
    <property type="entry name" value="FNTYPEIII"/>
</dbReference>
<feature type="region of interest" description="Disordered" evidence="10">
    <location>
        <begin position="1"/>
        <end position="56"/>
    </location>
</feature>
<keyword evidence="8" id="KW-0325">Glycoprotein</keyword>
<feature type="region of interest" description="Disordered" evidence="10">
    <location>
        <begin position="480"/>
        <end position="506"/>
    </location>
</feature>
<comment type="subcellular location">
    <subcellularLocation>
        <location evidence="1">Membrane</location>
        <topology evidence="1">Single-pass type I membrane protein</topology>
    </subcellularLocation>
</comment>
<feature type="region of interest" description="Disordered" evidence="10">
    <location>
        <begin position="527"/>
        <end position="584"/>
    </location>
</feature>
<keyword evidence="6 11" id="KW-0472">Membrane</keyword>
<evidence type="ECO:0000313" key="12">
    <source>
        <dbReference type="EnsemblMetazoa" id="AARA007441-PA"/>
    </source>
</evidence>
<dbReference type="InterPro" id="IPR013783">
    <property type="entry name" value="Ig-like_fold"/>
</dbReference>
<feature type="compositionally biased region" description="Low complexity" evidence="10">
    <location>
        <begin position="14"/>
        <end position="41"/>
    </location>
</feature>
<reference evidence="12" key="1">
    <citation type="submission" date="2022-08" db="UniProtKB">
        <authorList>
            <consortium name="EnsemblMetazoa"/>
        </authorList>
    </citation>
    <scope>IDENTIFICATION</scope>
    <source>
        <strain evidence="12">Dongola</strain>
    </source>
</reference>
<dbReference type="SMART" id="SM00408">
    <property type="entry name" value="IGc2"/>
    <property type="match status" value="3"/>
</dbReference>
<dbReference type="InterPro" id="IPR007110">
    <property type="entry name" value="Ig-like_dom"/>
</dbReference>
<dbReference type="GO" id="GO:0016020">
    <property type="term" value="C:membrane"/>
    <property type="evidence" value="ECO:0007669"/>
    <property type="project" value="UniProtKB-SubCell"/>
</dbReference>
<evidence type="ECO:0000256" key="5">
    <source>
        <dbReference type="ARBA" id="ARBA00022989"/>
    </source>
</evidence>
<dbReference type="SMART" id="SM00409">
    <property type="entry name" value="IG"/>
    <property type="match status" value="4"/>
</dbReference>
<feature type="transmembrane region" description="Helical" evidence="11">
    <location>
        <begin position="1246"/>
        <end position="1267"/>
    </location>
</feature>
<dbReference type="PROSITE" id="PS50853">
    <property type="entry name" value="FN3"/>
    <property type="match status" value="6"/>
</dbReference>
<evidence type="ECO:0000256" key="8">
    <source>
        <dbReference type="ARBA" id="ARBA00023180"/>
    </source>
</evidence>
<evidence type="ECO:0000256" key="6">
    <source>
        <dbReference type="ARBA" id="ARBA00023136"/>
    </source>
</evidence>
<dbReference type="Pfam" id="PF06583">
    <property type="entry name" value="Neogenin_C"/>
    <property type="match status" value="2"/>
</dbReference>
<dbReference type="InterPro" id="IPR036179">
    <property type="entry name" value="Ig-like_dom_sf"/>
</dbReference>
<keyword evidence="13" id="KW-1185">Reference proteome</keyword>
<feature type="compositionally biased region" description="Polar residues" evidence="10">
    <location>
        <begin position="1466"/>
        <end position="1488"/>
    </location>
</feature>
<dbReference type="GO" id="GO:0098609">
    <property type="term" value="P:cell-cell adhesion"/>
    <property type="evidence" value="ECO:0007669"/>
    <property type="project" value="TreeGrafter"/>
</dbReference>
<dbReference type="Pfam" id="PF07679">
    <property type="entry name" value="I-set"/>
    <property type="match status" value="1"/>
</dbReference>
<evidence type="ECO:0000256" key="1">
    <source>
        <dbReference type="ARBA" id="ARBA00004479"/>
    </source>
</evidence>
<evidence type="ECO:0000256" key="7">
    <source>
        <dbReference type="ARBA" id="ARBA00023157"/>
    </source>
</evidence>
<dbReference type="InterPro" id="IPR013098">
    <property type="entry name" value="Ig_I-set"/>
</dbReference>
<dbReference type="EMBL" id="APCN01000064">
    <property type="status" value="NOT_ANNOTATED_CDS"/>
    <property type="molecule type" value="Genomic_DNA"/>
</dbReference>
<feature type="region of interest" description="Disordered" evidence="10">
    <location>
        <begin position="1427"/>
        <end position="1497"/>
    </location>
</feature>
<dbReference type="Pfam" id="PF13927">
    <property type="entry name" value="Ig_3"/>
    <property type="match status" value="1"/>
</dbReference>
<dbReference type="SMART" id="SM00060">
    <property type="entry name" value="FN3"/>
    <property type="match status" value="6"/>
</dbReference>
<dbReference type="PROSITE" id="PS51257">
    <property type="entry name" value="PROKAR_LIPOPROTEIN"/>
    <property type="match status" value="1"/>
</dbReference>
<dbReference type="PROSITE" id="PS50835">
    <property type="entry name" value="IG_LIKE"/>
    <property type="match status" value="4"/>
</dbReference>
<comment type="similarity">
    <text evidence="2">Belongs to the immunoglobulin superfamily. DCC family.</text>
</comment>
<protein>
    <submittedName>
        <fullName evidence="12">Uncharacterized protein</fullName>
    </submittedName>
</protein>
<dbReference type="EMBL" id="APCN01000065">
    <property type="status" value="NOT_ANNOTATED_CDS"/>
    <property type="molecule type" value="Genomic_DNA"/>
</dbReference>
<dbReference type="CDD" id="cd00063">
    <property type="entry name" value="FN3"/>
    <property type="match status" value="6"/>
</dbReference>
<feature type="compositionally biased region" description="Polar residues" evidence="10">
    <location>
        <begin position="1403"/>
        <end position="1413"/>
    </location>
</feature>
<sequence length="1536" mass="169377">MKPFGGAAPMQHHAGSGCNNSASSSSSRASSPSNDDSCSRCVRQRPPPSSSSSSSSSMARRNLIVCMATLFSLMFTKCYASQALEFTVEPSDVTIPEGNSVMLQCAGRADRKVLQDGKVAPNIRWRGPDGQDIGIVGDTFRSQLTNGSLYISSVESNRGLTGFYHCLLSVDGIGTIVSRSARVAIADLPDINQESHEIYLYAGQTAYFKCMSSLLPYSIESRYHTEWLKDDLPLRMDLTRMLLLPSGALEIDEVVPADRGTYQCNVTAGTFSRLSSKSNLNIKSTAGQPQSFAPPAFVIVPQPQTVREGDTVILDCAANGNPKPTIRWLRNGEDIDMNDLDSRFRIMGTGSLQINSIQDTDAGDYQCRASNTEDSLDASATVQVQVPPKFILSPDDKVAYEKEELELTCSIHGKPTPIIQWLKNGDLITPSEYMQIVGGHNLKIFGLIGSDAGMFQCIGTNPAGSVQAAARLEIIEPGLPKRHKGKKFQQTQSKTKSYEKSPLLLQSDPKLSKSVLDSLVSRTKARPKYTNDDYADHDRMLDSDHDGDDDDEDEDDEDEDEDDEEEEGKIYPLRPNEDPNKLYQTLTGSRSREDGAEMVGHFSNPKSPLNAVTRKYSKSSYVDGSGKFAAPLPGPPRTLQAQIVQSRFITLSWLEPAKNPDEVISYSVYYRMHTSDRERKMTTKSRDEQEINIQSLQPGKNYHFRVVGNSNHGPGESSETLEVRTLSEENIAGAPQNLRGYAITEKDIHLQWDPPAITNGMITKYRVYYAETDNGMTEMYADTTTTEAILNELRPYTKYTMYVVPFNQAGMGDPSHEIDVKTYSSTPSEPPANVTLETTSSTSVAIRWEPPALEDRNGQITGYKIKYRKNKKPLQVETTPANVRYYILKELDKMSAYQVKIAAMTINGTGPFTEWHHIETYENDLDESQVPGQPAWLKTRPGADNITVTWGPPVHQEIKVRSYILGWGKGIPDEDTAEIEERMRYFEIPNLEPNSEYVISLRARNAMGDGAPKYDTVRTREDAPIEAPTPLEVPVGLRAIPMSGTSIVVYWTDTTLSKSQHVSDNRHYVVRYSPNGSNRYRYHNTSVLSSMIGDLRPNTQYEFAVKVVKGHRQSAWSMSVLNSTQPASPVSPPRDLQVTFDPRNPLTALLSWLSPRHVSGPIAGYQVLYTTDNTKRDRDWNIESTTGEHTSAEILHLEPHTTYYFKVQTRHSKGLGPFSAMVSLKTGAELESSGNLTLDRSFSMELIYVTTGFAILGCLVIIGISVMKCRSKGPEGTPEHAKKSYQKNNAGIIKPPDLWIHHDQMELKNMDKGGNHGTTPGSVDGGASSSGTMTLPRSVGGGHDYDSETPITHVTNSLDKRSYVPGMAARPHIAMEQQTLSQQNLLQQPPQLPPANPLAQTPENPYTYDSSYSPNVTYAQGIAVDAPKRGQGHPLKSFSVPAPPASTSIISGQGKHGTPTPAVTIRPQNSSPYKKPSLSSGSLTNRLQSGPVVAHSNDEIQRLAPSTSTEELNQEMANLEGLMKDLSAITANEFEC</sequence>
<dbReference type="PANTHER" id="PTHR44170">
    <property type="entry name" value="PROTEIN SIDEKICK"/>
    <property type="match status" value="1"/>
</dbReference>
<evidence type="ECO:0000313" key="13">
    <source>
        <dbReference type="Proteomes" id="UP000075840"/>
    </source>
</evidence>
<dbReference type="GO" id="GO:0009653">
    <property type="term" value="P:anatomical structure morphogenesis"/>
    <property type="evidence" value="ECO:0007669"/>
    <property type="project" value="UniProtKB-ARBA"/>
</dbReference>
<dbReference type="Proteomes" id="UP000075840">
    <property type="component" value="Unassembled WGS sequence"/>
</dbReference>
<keyword evidence="3 11" id="KW-0812">Transmembrane</keyword>
<dbReference type="InterPro" id="IPR003598">
    <property type="entry name" value="Ig_sub2"/>
</dbReference>
<dbReference type="Gene3D" id="2.60.40.10">
    <property type="entry name" value="Immunoglobulins"/>
    <property type="match status" value="10"/>
</dbReference>
<keyword evidence="4" id="KW-0677">Repeat</keyword>
<name>A0A182I1J5_ANOAR</name>
<dbReference type="EnsemblMetazoa" id="AARA007441-RA">
    <property type="protein sequence ID" value="AARA007441-PA"/>
    <property type="gene ID" value="AARA007441"/>
</dbReference>
<dbReference type="FunFam" id="2.60.40.10:FF:000551">
    <property type="entry name" value="Protogenin A"/>
    <property type="match status" value="1"/>
</dbReference>
<feature type="region of interest" description="Disordered" evidence="10">
    <location>
        <begin position="1387"/>
        <end position="1413"/>
    </location>
</feature>
<keyword evidence="7" id="KW-1015">Disulfide bond</keyword>
<dbReference type="Pfam" id="PF00041">
    <property type="entry name" value="fn3"/>
    <property type="match status" value="6"/>
</dbReference>
<feature type="compositionally biased region" description="Polar residues" evidence="10">
    <location>
        <begin position="1317"/>
        <end position="1335"/>
    </location>
</feature>
<dbReference type="VEuPathDB" id="VectorBase:AARA007441"/>
<dbReference type="SUPFAM" id="SSF48726">
    <property type="entry name" value="Immunoglobulin"/>
    <property type="match status" value="4"/>
</dbReference>
<dbReference type="GO" id="GO:0030154">
    <property type="term" value="P:cell differentiation"/>
    <property type="evidence" value="ECO:0007669"/>
    <property type="project" value="UniProtKB-ARBA"/>
</dbReference>
<feature type="compositionally biased region" description="Basic and acidic residues" evidence="10">
    <location>
        <begin position="529"/>
        <end position="544"/>
    </location>
</feature>
<dbReference type="InterPro" id="IPR010560">
    <property type="entry name" value="Neogenin_C"/>
</dbReference>
<organism evidence="12 13">
    <name type="scientific">Anopheles arabiensis</name>
    <name type="common">Mosquito</name>
    <dbReference type="NCBI Taxonomy" id="7173"/>
    <lineage>
        <taxon>Eukaryota</taxon>
        <taxon>Metazoa</taxon>
        <taxon>Ecdysozoa</taxon>
        <taxon>Arthropoda</taxon>
        <taxon>Hexapoda</taxon>
        <taxon>Insecta</taxon>
        <taxon>Pterygota</taxon>
        <taxon>Neoptera</taxon>
        <taxon>Endopterygota</taxon>
        <taxon>Diptera</taxon>
        <taxon>Nematocera</taxon>
        <taxon>Culicoidea</taxon>
        <taxon>Culicidae</taxon>
        <taxon>Anophelinae</taxon>
        <taxon>Anopheles</taxon>
    </lineage>
</organism>
<proteinExistence type="inferred from homology"/>
<evidence type="ECO:0000256" key="9">
    <source>
        <dbReference type="ARBA" id="ARBA00023319"/>
    </source>
</evidence>
<keyword evidence="5 11" id="KW-1133">Transmembrane helix</keyword>
<dbReference type="FunFam" id="2.60.40.10:FF:000004">
    <property type="entry name" value="DCC isoform 1"/>
    <property type="match status" value="2"/>
</dbReference>
<evidence type="ECO:0000256" key="3">
    <source>
        <dbReference type="ARBA" id="ARBA00022692"/>
    </source>
</evidence>
<evidence type="ECO:0000256" key="2">
    <source>
        <dbReference type="ARBA" id="ARBA00009588"/>
    </source>
</evidence>
<dbReference type="SUPFAM" id="SSF49265">
    <property type="entry name" value="Fibronectin type III"/>
    <property type="match status" value="4"/>
</dbReference>
<dbReference type="InterPro" id="IPR003599">
    <property type="entry name" value="Ig_sub"/>
</dbReference>
<evidence type="ECO:0000256" key="4">
    <source>
        <dbReference type="ARBA" id="ARBA00022737"/>
    </source>
</evidence>
<dbReference type="InterPro" id="IPR003961">
    <property type="entry name" value="FN3_dom"/>
</dbReference>
<dbReference type="VEuPathDB" id="VectorBase:AARA21_015539"/>
<evidence type="ECO:0000256" key="10">
    <source>
        <dbReference type="SAM" id="MobiDB-lite"/>
    </source>
</evidence>
<feature type="compositionally biased region" description="Acidic residues" evidence="10">
    <location>
        <begin position="545"/>
        <end position="567"/>
    </location>
</feature>
<keyword evidence="9" id="KW-0393">Immunoglobulin domain</keyword>
<evidence type="ECO:0000256" key="11">
    <source>
        <dbReference type="SAM" id="Phobius"/>
    </source>
</evidence>
<dbReference type="InterPro" id="IPR036116">
    <property type="entry name" value="FN3_sf"/>
</dbReference>
<dbReference type="PANTHER" id="PTHR44170:SF54">
    <property type="entry name" value="FI24025P1"/>
    <property type="match status" value="1"/>
</dbReference>